<organism evidence="2 3">
    <name type="scientific">Paractinoplanes globisporus</name>
    <dbReference type="NCBI Taxonomy" id="113565"/>
    <lineage>
        <taxon>Bacteria</taxon>
        <taxon>Bacillati</taxon>
        <taxon>Actinomycetota</taxon>
        <taxon>Actinomycetes</taxon>
        <taxon>Micromonosporales</taxon>
        <taxon>Micromonosporaceae</taxon>
        <taxon>Paractinoplanes</taxon>
    </lineage>
</organism>
<evidence type="ECO:0000256" key="1">
    <source>
        <dbReference type="SAM" id="MobiDB-lite"/>
    </source>
</evidence>
<gene>
    <name evidence="2" type="ORF">ACFY35_21290</name>
</gene>
<protein>
    <submittedName>
        <fullName evidence="2">Uncharacterized protein</fullName>
    </submittedName>
</protein>
<dbReference type="RefSeq" id="WP_157295312.1">
    <property type="nucleotide sequence ID" value="NZ_JBIAZU010000004.1"/>
</dbReference>
<feature type="compositionally biased region" description="Basic and acidic residues" evidence="1">
    <location>
        <begin position="67"/>
        <end position="80"/>
    </location>
</feature>
<feature type="region of interest" description="Disordered" evidence="1">
    <location>
        <begin position="37"/>
        <end position="80"/>
    </location>
</feature>
<evidence type="ECO:0000313" key="3">
    <source>
        <dbReference type="Proteomes" id="UP001602245"/>
    </source>
</evidence>
<reference evidence="2 3" key="1">
    <citation type="submission" date="2024-10" db="EMBL/GenBank/DDBJ databases">
        <title>The Natural Products Discovery Center: Release of the First 8490 Sequenced Strains for Exploring Actinobacteria Biosynthetic Diversity.</title>
        <authorList>
            <person name="Kalkreuter E."/>
            <person name="Kautsar S.A."/>
            <person name="Yang D."/>
            <person name="Bader C.D."/>
            <person name="Teijaro C.N."/>
            <person name="Fluegel L."/>
            <person name="Davis C.M."/>
            <person name="Simpson J.R."/>
            <person name="Lauterbach L."/>
            <person name="Steele A.D."/>
            <person name="Gui C."/>
            <person name="Meng S."/>
            <person name="Li G."/>
            <person name="Viehrig K."/>
            <person name="Ye F."/>
            <person name="Su P."/>
            <person name="Kiefer A.F."/>
            <person name="Nichols A."/>
            <person name="Cepeda A.J."/>
            <person name="Yan W."/>
            <person name="Fan B."/>
            <person name="Jiang Y."/>
            <person name="Adhikari A."/>
            <person name="Zheng C.-J."/>
            <person name="Schuster L."/>
            <person name="Cowan T.M."/>
            <person name="Smanski M.J."/>
            <person name="Chevrette M.G."/>
            <person name="De Carvalho L.P.S."/>
            <person name="Shen B."/>
        </authorList>
    </citation>
    <scope>NUCLEOTIDE SEQUENCE [LARGE SCALE GENOMIC DNA]</scope>
    <source>
        <strain evidence="2 3">NPDC000087</strain>
    </source>
</reference>
<keyword evidence="3" id="KW-1185">Reference proteome</keyword>
<dbReference type="Proteomes" id="UP001602245">
    <property type="component" value="Unassembled WGS sequence"/>
</dbReference>
<sequence length="80" mass="9076">MLVVCGPDTVTLEDPAQNDADLGRRAPELEARAVDEMPGDGQLILPLPTWPTRKKNRFGRRTPWPKLESEDPIEIHPEYE</sequence>
<evidence type="ECO:0000313" key="2">
    <source>
        <dbReference type="EMBL" id="MFF5291984.1"/>
    </source>
</evidence>
<name>A0ABW6WFA5_9ACTN</name>
<accession>A0ABW6WFA5</accession>
<proteinExistence type="predicted"/>
<feature type="region of interest" description="Disordered" evidence="1">
    <location>
        <begin position="1"/>
        <end position="24"/>
    </location>
</feature>
<comment type="caution">
    <text evidence="2">The sequence shown here is derived from an EMBL/GenBank/DDBJ whole genome shotgun (WGS) entry which is preliminary data.</text>
</comment>
<dbReference type="EMBL" id="JBIAZU010000004">
    <property type="protein sequence ID" value="MFF5291984.1"/>
    <property type="molecule type" value="Genomic_DNA"/>
</dbReference>